<protein>
    <submittedName>
        <fullName evidence="1">DUF488 family protein</fullName>
    </submittedName>
</protein>
<organism evidence="1 2">
    <name type="scientific">Pseudomonas izuensis</name>
    <dbReference type="NCBI Taxonomy" id="2684212"/>
    <lineage>
        <taxon>Bacteria</taxon>
        <taxon>Pseudomonadati</taxon>
        <taxon>Pseudomonadota</taxon>
        <taxon>Gammaproteobacteria</taxon>
        <taxon>Pseudomonadales</taxon>
        <taxon>Pseudomonadaceae</taxon>
        <taxon>Pseudomonas</taxon>
    </lineage>
</organism>
<dbReference type="InterPro" id="IPR052552">
    <property type="entry name" value="YeaO-like"/>
</dbReference>
<dbReference type="EMBL" id="AP017423">
    <property type="protein sequence ID" value="BCX67489.1"/>
    <property type="molecule type" value="Genomic_DNA"/>
</dbReference>
<proteinExistence type="predicted"/>
<name>A0ABM7RQM3_9PSED</name>
<dbReference type="RefSeq" id="WP_096512246.1">
    <property type="nucleotide sequence ID" value="NZ_AP017423.2"/>
</dbReference>
<keyword evidence="2" id="KW-1185">Reference proteome</keyword>
<evidence type="ECO:0000313" key="2">
    <source>
        <dbReference type="Proteomes" id="UP000218595"/>
    </source>
</evidence>
<dbReference type="PANTHER" id="PTHR36849:SF1">
    <property type="entry name" value="CYTOPLASMIC PROTEIN"/>
    <property type="match status" value="1"/>
</dbReference>
<sequence length="137" mass="15443">MIQCKRVCDPVAPEDGRRILVDRQRPQDCLKASMPSDAWLPDVAPSADLHQAFIAGQLDFAGFTQAYRRELAARPAHWWALLHYAQTGMLTLVFTADDPLQNPAVVLAQWLEEELDRFQGSSSPVCYRDEFPESGEL</sequence>
<evidence type="ECO:0000313" key="1">
    <source>
        <dbReference type="EMBL" id="BCX67489.1"/>
    </source>
</evidence>
<dbReference type="PANTHER" id="PTHR36849">
    <property type="entry name" value="CYTOPLASMIC PROTEIN-RELATED"/>
    <property type="match status" value="1"/>
</dbReference>
<dbReference type="Pfam" id="PF22752">
    <property type="entry name" value="DUF488-N3i"/>
    <property type="match status" value="1"/>
</dbReference>
<accession>A0ABM7RQM3</accession>
<reference evidence="1 2" key="1">
    <citation type="submission" date="2016-04" db="EMBL/GenBank/DDBJ databases">
        <title>Complete genome sequence of Pseudomonas sp. LAB-08 isolated from TCE contaminated aquifer soil.</title>
        <authorList>
            <person name="Dohra H."/>
            <person name="Suzuki K."/>
            <person name="Fatma A."/>
            <person name="Inuzuka Y."/>
            <person name="Honjo M."/>
            <person name="Tashiro Y."/>
            <person name="Futamata H."/>
        </authorList>
    </citation>
    <scope>NUCLEOTIDE SEQUENCE [LARGE SCALE GENOMIC DNA]</scope>
    <source>
        <strain evidence="1 2">LAB-08</strain>
    </source>
</reference>
<gene>
    <name evidence="1" type="ORF">LAB08_R21240</name>
</gene>
<dbReference type="Proteomes" id="UP000218595">
    <property type="component" value="Chromosome"/>
</dbReference>